<accession>A0A978VIM3</accession>
<comment type="caution">
    <text evidence="2">The sequence shown here is derived from an EMBL/GenBank/DDBJ whole genome shotgun (WGS) entry which is preliminary data.</text>
</comment>
<dbReference type="InterPro" id="IPR036291">
    <property type="entry name" value="NAD(P)-bd_dom_sf"/>
</dbReference>
<dbReference type="Proteomes" id="UP000813462">
    <property type="component" value="Unassembled WGS sequence"/>
</dbReference>
<evidence type="ECO:0000256" key="1">
    <source>
        <dbReference type="SAM" id="MobiDB-lite"/>
    </source>
</evidence>
<dbReference type="AlphaFoldDB" id="A0A978VIM3"/>
<sequence length="181" mass="19850">MLARPLPMDASVLILMTPREGWSHDVVATGVRVGGQLPRQAFFKSIHRAAPPSPTKRHTKISVIGASNVGMAIAQTILIQDLAEKLVLIHGKPDKLHRTVAAVEELKDKKLCTRNSCLSSSLHNQHVSGNVRCSKLSPQMVSSSSSSSSNMKSKKRSKQESLKQPEESLRMIMYLSCWGPN</sequence>
<gene>
    <name evidence="2" type="ORF">FEM48_Zijuj04G0076900</name>
</gene>
<feature type="compositionally biased region" description="Low complexity" evidence="1">
    <location>
        <begin position="134"/>
        <end position="151"/>
    </location>
</feature>
<dbReference type="SUPFAM" id="SSF51735">
    <property type="entry name" value="NAD(P)-binding Rossmann-fold domains"/>
    <property type="match status" value="1"/>
</dbReference>
<protein>
    <submittedName>
        <fullName evidence="2">Uncharacterized protein</fullName>
    </submittedName>
</protein>
<evidence type="ECO:0000313" key="3">
    <source>
        <dbReference type="Proteomes" id="UP000813462"/>
    </source>
</evidence>
<feature type="region of interest" description="Disordered" evidence="1">
    <location>
        <begin position="133"/>
        <end position="167"/>
    </location>
</feature>
<proteinExistence type="predicted"/>
<feature type="compositionally biased region" description="Basic and acidic residues" evidence="1">
    <location>
        <begin position="158"/>
        <end position="167"/>
    </location>
</feature>
<evidence type="ECO:0000313" key="2">
    <source>
        <dbReference type="EMBL" id="KAH7532942.1"/>
    </source>
</evidence>
<reference evidence="2" key="1">
    <citation type="journal article" date="2021" name="Front. Plant Sci.">
        <title>Chromosome-Scale Genome Assembly for Chinese Sour Jujube and Insights Into Its Genome Evolution and Domestication Signature.</title>
        <authorList>
            <person name="Shen L.-Y."/>
            <person name="Luo H."/>
            <person name="Wang X.-L."/>
            <person name="Wang X.-M."/>
            <person name="Qiu X.-J."/>
            <person name="Liu H."/>
            <person name="Zhou S.-S."/>
            <person name="Jia K.-H."/>
            <person name="Nie S."/>
            <person name="Bao Y.-T."/>
            <person name="Zhang R.-G."/>
            <person name="Yun Q.-Z."/>
            <person name="Chai Y.-H."/>
            <person name="Lu J.-Y."/>
            <person name="Li Y."/>
            <person name="Zhao S.-W."/>
            <person name="Mao J.-F."/>
            <person name="Jia S.-G."/>
            <person name="Mao Y.-M."/>
        </authorList>
    </citation>
    <scope>NUCLEOTIDE SEQUENCE</scope>
    <source>
        <strain evidence="2">AT0</strain>
        <tissue evidence="2">Leaf</tissue>
    </source>
</reference>
<dbReference type="Gene3D" id="3.40.50.720">
    <property type="entry name" value="NAD(P)-binding Rossmann-like Domain"/>
    <property type="match status" value="1"/>
</dbReference>
<dbReference type="Pfam" id="PF12609">
    <property type="entry name" value="DUF3774"/>
    <property type="match status" value="1"/>
</dbReference>
<dbReference type="PANTHER" id="PTHR33090">
    <property type="entry name" value="DUF3774 DOMAIN PROTEIN-RELATED"/>
    <property type="match status" value="1"/>
</dbReference>
<dbReference type="InterPro" id="IPR022251">
    <property type="entry name" value="DUF3774_wound-induced"/>
</dbReference>
<dbReference type="EMBL" id="JAEACU010000004">
    <property type="protein sequence ID" value="KAH7532942.1"/>
    <property type="molecule type" value="Genomic_DNA"/>
</dbReference>
<name>A0A978VIM3_ZIZJJ</name>
<organism evidence="2 3">
    <name type="scientific">Ziziphus jujuba var. spinosa</name>
    <dbReference type="NCBI Taxonomy" id="714518"/>
    <lineage>
        <taxon>Eukaryota</taxon>
        <taxon>Viridiplantae</taxon>
        <taxon>Streptophyta</taxon>
        <taxon>Embryophyta</taxon>
        <taxon>Tracheophyta</taxon>
        <taxon>Spermatophyta</taxon>
        <taxon>Magnoliopsida</taxon>
        <taxon>eudicotyledons</taxon>
        <taxon>Gunneridae</taxon>
        <taxon>Pentapetalae</taxon>
        <taxon>rosids</taxon>
        <taxon>fabids</taxon>
        <taxon>Rosales</taxon>
        <taxon>Rhamnaceae</taxon>
        <taxon>Paliureae</taxon>
        <taxon>Ziziphus</taxon>
    </lineage>
</organism>